<dbReference type="PANTHER" id="PTHR42987">
    <property type="entry name" value="PEPTIDASE S49"/>
    <property type="match status" value="1"/>
</dbReference>
<dbReference type="AlphaFoldDB" id="A0A512JLP6"/>
<evidence type="ECO:0000256" key="1">
    <source>
        <dbReference type="ARBA" id="ARBA00008683"/>
    </source>
</evidence>
<dbReference type="PANTHER" id="PTHR42987:SF8">
    <property type="entry name" value="PROTEINASE"/>
    <property type="match status" value="1"/>
</dbReference>
<keyword evidence="7" id="KW-1185">Reference proteome</keyword>
<gene>
    <name evidence="6" type="primary">sohB</name>
    <name evidence="6" type="ORF">MGN01_27220</name>
</gene>
<name>A0A512JLP6_9HYPH</name>
<dbReference type="InterPro" id="IPR047272">
    <property type="entry name" value="S49_SppA_C"/>
</dbReference>
<keyword evidence="3" id="KW-0378">Hydrolase</keyword>
<evidence type="ECO:0000259" key="5">
    <source>
        <dbReference type="Pfam" id="PF01343"/>
    </source>
</evidence>
<dbReference type="InterPro" id="IPR002142">
    <property type="entry name" value="Peptidase_S49"/>
</dbReference>
<evidence type="ECO:0000313" key="7">
    <source>
        <dbReference type="Proteomes" id="UP000321750"/>
    </source>
</evidence>
<evidence type="ECO:0000256" key="2">
    <source>
        <dbReference type="ARBA" id="ARBA00022670"/>
    </source>
</evidence>
<dbReference type="RefSeq" id="WP_147047143.1">
    <property type="nucleotide sequence ID" value="NZ_BJZV01000014.1"/>
</dbReference>
<organism evidence="6 7">
    <name type="scientific">Methylobacterium gnaphalii</name>
    <dbReference type="NCBI Taxonomy" id="1010610"/>
    <lineage>
        <taxon>Bacteria</taxon>
        <taxon>Pseudomonadati</taxon>
        <taxon>Pseudomonadota</taxon>
        <taxon>Alphaproteobacteria</taxon>
        <taxon>Hyphomicrobiales</taxon>
        <taxon>Methylobacteriaceae</taxon>
        <taxon>Methylobacterium</taxon>
    </lineage>
</organism>
<accession>A0A512JLP6</accession>
<keyword evidence="4" id="KW-0720">Serine protease</keyword>
<evidence type="ECO:0000256" key="3">
    <source>
        <dbReference type="ARBA" id="ARBA00022801"/>
    </source>
</evidence>
<evidence type="ECO:0000256" key="4">
    <source>
        <dbReference type="ARBA" id="ARBA00022825"/>
    </source>
</evidence>
<dbReference type="Gene3D" id="3.90.226.10">
    <property type="entry name" value="2-enoyl-CoA Hydratase, Chain A, domain 1"/>
    <property type="match status" value="1"/>
</dbReference>
<dbReference type="OrthoDB" id="9764363at2"/>
<dbReference type="EMBL" id="BJZV01000014">
    <property type="protein sequence ID" value="GEP10877.1"/>
    <property type="molecule type" value="Genomic_DNA"/>
</dbReference>
<keyword evidence="2" id="KW-0645">Protease</keyword>
<dbReference type="GO" id="GO:0006508">
    <property type="term" value="P:proteolysis"/>
    <property type="evidence" value="ECO:0007669"/>
    <property type="project" value="UniProtKB-KW"/>
</dbReference>
<dbReference type="GO" id="GO:0008236">
    <property type="term" value="F:serine-type peptidase activity"/>
    <property type="evidence" value="ECO:0007669"/>
    <property type="project" value="UniProtKB-KW"/>
</dbReference>
<dbReference type="CDD" id="cd07023">
    <property type="entry name" value="S49_Sppa_N_C"/>
    <property type="match status" value="1"/>
</dbReference>
<evidence type="ECO:0000313" key="6">
    <source>
        <dbReference type="EMBL" id="GEP10877.1"/>
    </source>
</evidence>
<dbReference type="Proteomes" id="UP000321750">
    <property type="component" value="Unassembled WGS sequence"/>
</dbReference>
<comment type="caution">
    <text evidence="6">The sequence shown here is derived from an EMBL/GenBank/DDBJ whole genome shotgun (WGS) entry which is preliminary data.</text>
</comment>
<comment type="similarity">
    <text evidence="1">Belongs to the peptidase S49 family.</text>
</comment>
<dbReference type="InterPro" id="IPR029045">
    <property type="entry name" value="ClpP/crotonase-like_dom_sf"/>
</dbReference>
<reference evidence="6 7" key="1">
    <citation type="submission" date="2019-07" db="EMBL/GenBank/DDBJ databases">
        <title>Whole genome shotgun sequence of Methylobacterium gnaphalii NBRC 107716.</title>
        <authorList>
            <person name="Hosoyama A."/>
            <person name="Uohara A."/>
            <person name="Ohji S."/>
            <person name="Ichikawa N."/>
        </authorList>
    </citation>
    <scope>NUCLEOTIDE SEQUENCE [LARGE SCALE GENOMIC DNA]</scope>
    <source>
        <strain evidence="6 7">NBRC 107716</strain>
    </source>
</reference>
<dbReference type="Pfam" id="PF01343">
    <property type="entry name" value="Peptidase_S49"/>
    <property type="match status" value="1"/>
</dbReference>
<proteinExistence type="inferred from homology"/>
<protein>
    <submittedName>
        <fullName evidence="6">Peptidase S49</fullName>
    </submittedName>
</protein>
<sequence length="287" mass="30596">MPSTTAITDSLRRFLPARWRQAPPCVAVLRLSGAIGAVSPIRPGLSIATLAAGLERAFSMPRASAVALIINSPGGSAAQSHLIYRRIRALSVEKKLPVFAFVEDVAASGGYMIACAADEIIADPASLVGSIGVVSAGFGFDKLIERIGIERRVHTQGEAKAMLDPFRPEDPADVKRLKVIQADIQALFTSLVTERRPQLSSGQNLFTGAVWSGRQALDLGLVDALGDLRTTLRARFGEKVELKLIAEAKGSFLARLLRRGGPGVAAYMPDALIAAIEERAAWARFGL</sequence>
<dbReference type="Gene3D" id="6.20.330.10">
    <property type="match status" value="1"/>
</dbReference>
<dbReference type="SUPFAM" id="SSF52096">
    <property type="entry name" value="ClpP/crotonase"/>
    <property type="match status" value="1"/>
</dbReference>
<feature type="domain" description="Peptidase S49" evidence="5">
    <location>
        <begin position="93"/>
        <end position="232"/>
    </location>
</feature>